<reference evidence="3" key="1">
    <citation type="journal article" date="2022" name="Arch. Microbiol.">
        <title>Thiomicrorhabdus immobilis sp. nov., a mesophilic sulfur-oxidizing bacterium isolated from sediment of a brackish lake in northern Japan.</title>
        <authorList>
            <person name="Kojima H."/>
            <person name="Mochizuki J."/>
            <person name="Kanda M."/>
            <person name="Watanabe T."/>
            <person name="Fukui M."/>
        </authorList>
    </citation>
    <scope>NUCLEOTIDE SEQUENCE</scope>
    <source>
        <strain evidence="3">Am19</strain>
    </source>
</reference>
<accession>A0ABN6CYW4</accession>
<evidence type="ECO:0000256" key="2">
    <source>
        <dbReference type="SAM" id="SignalP"/>
    </source>
</evidence>
<gene>
    <name evidence="3" type="ORF">THMIRHAM_19280</name>
</gene>
<keyword evidence="4" id="KW-1185">Reference proteome</keyword>
<evidence type="ECO:0008006" key="5">
    <source>
        <dbReference type="Google" id="ProtNLM"/>
    </source>
</evidence>
<dbReference type="RefSeq" id="WP_237261615.1">
    <property type="nucleotide sequence ID" value="NZ_AP024202.1"/>
</dbReference>
<keyword evidence="1" id="KW-1133">Transmembrane helix</keyword>
<dbReference type="EMBL" id="AP024202">
    <property type="protein sequence ID" value="BCN94143.1"/>
    <property type="molecule type" value="Genomic_DNA"/>
</dbReference>
<dbReference type="Proteomes" id="UP001054820">
    <property type="component" value="Chromosome"/>
</dbReference>
<sequence length="728" mass="78083">MKLQKRYLIIAMATAMGVSGNAIAADEATTQMHFDTPQSLSNDQSPDLGMAFKAKLVRLGNGMLISAFGDGVDASKVVYDLKSDEERPARDIFVRTCASATVDCGSEANWSAPVNVSNTVTQTSISTDWDGESVDGTTRKPYWGDSDKPNIANGGGNLMLTWVDKYCDGGNQRTVTYVTRDNREIPFSCTYASYSSNGGLAWSAPVQLSDGSRDAKQDASKVNSMGKSVITWQEDPLGLQIGSADGPGDGASGATASHGTDVWYTTTTFEATKWEDEAHTIPIAGKPTGFATGARLTDNATTTLSGDNRTVKDIAGNLVAADQIDGGQTAATRANNALVGSTVVVTYEETKGSEEIEYGKYIRYHSFPYSTNPSAVTNQAGCVISNPEENARRVRFVPQATPGSSGLQMGIFWKEGKYDQGGPSDIMVRLLKNGVAYTNMVPAVAANCETSDYAVSSTLVNAQAINISSNTETGGNLSDTTEANNAENALAHRGAIVGDDLYIGYSYTNDWALATYTNLRNYDFWLRHYDGVTDTWTPPRNLSNLPSDVNGDGVTIKPLSVREPRFVKTPYSAVAEDNYNPDAFVVAWGTQTNVASHLEDPVDQDIYYTRSFDKGVTYEPVVRVDNPNNLSRFESQLRPTPDGQTVYAVWNEQSVSGVDAILAKAISGEVTGEFPYIPPYIPPTPTTGDTTVASSGGSASLFGGMLMPALIGLFMGLIGFFGLRKIQK</sequence>
<name>A0ABN6CYW4_9GAMM</name>
<feature type="transmembrane region" description="Helical" evidence="1">
    <location>
        <begin position="701"/>
        <end position="723"/>
    </location>
</feature>
<feature type="chain" id="PRO_5046765618" description="Exo-alpha-sialidase" evidence="2">
    <location>
        <begin position="25"/>
        <end position="728"/>
    </location>
</feature>
<protein>
    <recommendedName>
        <fullName evidence="5">Exo-alpha-sialidase</fullName>
    </recommendedName>
</protein>
<evidence type="ECO:0000256" key="1">
    <source>
        <dbReference type="SAM" id="Phobius"/>
    </source>
</evidence>
<keyword evidence="2" id="KW-0732">Signal</keyword>
<evidence type="ECO:0000313" key="4">
    <source>
        <dbReference type="Proteomes" id="UP001054820"/>
    </source>
</evidence>
<feature type="signal peptide" evidence="2">
    <location>
        <begin position="1"/>
        <end position="24"/>
    </location>
</feature>
<keyword evidence="1" id="KW-0812">Transmembrane</keyword>
<keyword evidence="1" id="KW-0472">Membrane</keyword>
<organism evidence="3 4">
    <name type="scientific">Thiomicrorhabdus immobilis</name>
    <dbReference type="NCBI Taxonomy" id="2791037"/>
    <lineage>
        <taxon>Bacteria</taxon>
        <taxon>Pseudomonadati</taxon>
        <taxon>Pseudomonadota</taxon>
        <taxon>Gammaproteobacteria</taxon>
        <taxon>Thiotrichales</taxon>
        <taxon>Piscirickettsiaceae</taxon>
        <taxon>Thiomicrorhabdus</taxon>
    </lineage>
</organism>
<dbReference type="NCBIfam" id="NF040591">
    <property type="entry name" value="choice_anch_O"/>
    <property type="match status" value="1"/>
</dbReference>
<proteinExistence type="predicted"/>
<evidence type="ECO:0000313" key="3">
    <source>
        <dbReference type="EMBL" id="BCN94143.1"/>
    </source>
</evidence>